<protein>
    <recommendedName>
        <fullName evidence="17">Hexosyltransferase</fullName>
        <ecNumber evidence="17">2.4.1.-</ecNumber>
    </recommendedName>
</protein>
<reference evidence="18" key="2">
    <citation type="submission" date="2025-09" db="UniProtKB">
        <authorList>
            <consortium name="Ensembl"/>
        </authorList>
    </citation>
    <scope>IDENTIFICATION</scope>
</reference>
<keyword evidence="5 17" id="KW-0328">Glycosyltransferase</keyword>
<evidence type="ECO:0000256" key="10">
    <source>
        <dbReference type="ARBA" id="ARBA00022989"/>
    </source>
</evidence>
<dbReference type="Pfam" id="PF01762">
    <property type="entry name" value="Galactosyl_T"/>
    <property type="match status" value="1"/>
</dbReference>
<evidence type="ECO:0000256" key="12">
    <source>
        <dbReference type="ARBA" id="ARBA00023098"/>
    </source>
</evidence>
<evidence type="ECO:0000256" key="4">
    <source>
        <dbReference type="ARBA" id="ARBA00008661"/>
    </source>
</evidence>
<dbReference type="AlphaFoldDB" id="A0A8D2IPM5"/>
<evidence type="ECO:0000256" key="6">
    <source>
        <dbReference type="ARBA" id="ARBA00022679"/>
    </source>
</evidence>
<dbReference type="GO" id="GO:0047273">
    <property type="term" value="F:galactosylgalactosylglucosylceramide beta-D-acetylgalactosaminyltransferase activity"/>
    <property type="evidence" value="ECO:0007669"/>
    <property type="project" value="UniProtKB-EC"/>
</dbReference>
<sequence>MLTLSFSVKKDESILYGDIIQQDFVDSYDNLTLKTIMAFRWLTEFCSNARYVMETDADVFINVGNLVKLLLNSNASENLITGYPLIENQVYRGFYTKNFISYDEYPFKVYPPYLSGFGYVLDMRLARKVYEMMSHVKPIKFEDAYVGICLKILGVNITIPADPELFFLYQINFDVCKYKHLIAVHGISPEEMITFWQKLTKETSVSCH</sequence>
<keyword evidence="6" id="KW-0808">Transferase</keyword>
<keyword evidence="14" id="KW-0325">Glycoprotein</keyword>
<keyword evidence="10" id="KW-1133">Transmembrane helix</keyword>
<evidence type="ECO:0000256" key="11">
    <source>
        <dbReference type="ARBA" id="ARBA00023034"/>
    </source>
</evidence>
<keyword evidence="12" id="KW-0443">Lipid metabolism</keyword>
<evidence type="ECO:0000256" key="2">
    <source>
        <dbReference type="ARBA" id="ARBA00004323"/>
    </source>
</evidence>
<comment type="subcellular location">
    <subcellularLocation>
        <location evidence="2 17">Golgi apparatus membrane</location>
        <topology evidence="2 17">Single-pass type II membrane protein</topology>
    </subcellularLocation>
</comment>
<comment type="function">
    <text evidence="15">Transfers N-acetylgalactosamine onto globotriaosylceramide. Plays a critical role in preimplantation stage embryonic development.</text>
</comment>
<comment type="pathway">
    <text evidence="3">Protein modification; protein glycosylation.</text>
</comment>
<evidence type="ECO:0000256" key="13">
    <source>
        <dbReference type="ARBA" id="ARBA00023136"/>
    </source>
</evidence>
<evidence type="ECO:0000256" key="8">
    <source>
        <dbReference type="ARBA" id="ARBA00022842"/>
    </source>
</evidence>
<keyword evidence="9" id="KW-0735">Signal-anchor</keyword>
<dbReference type="PANTHER" id="PTHR11214">
    <property type="entry name" value="BETA-1,3-N-ACETYLGLUCOSAMINYLTRANSFERASE"/>
    <property type="match status" value="1"/>
</dbReference>
<dbReference type="GO" id="GO:0006629">
    <property type="term" value="P:lipid metabolic process"/>
    <property type="evidence" value="ECO:0007669"/>
    <property type="project" value="UniProtKB-KW"/>
</dbReference>
<reference evidence="18" key="1">
    <citation type="submission" date="2025-08" db="UniProtKB">
        <authorList>
            <consortium name="Ensembl"/>
        </authorList>
    </citation>
    <scope>IDENTIFICATION</scope>
</reference>
<evidence type="ECO:0000256" key="7">
    <source>
        <dbReference type="ARBA" id="ARBA00022692"/>
    </source>
</evidence>
<name>A0A8D2IPM5_VARKO</name>
<dbReference type="GO" id="GO:0006493">
    <property type="term" value="P:protein O-linked glycosylation"/>
    <property type="evidence" value="ECO:0007669"/>
    <property type="project" value="TreeGrafter"/>
</dbReference>
<evidence type="ECO:0000313" key="18">
    <source>
        <dbReference type="Ensembl" id="ENSVKKP00000000664.1"/>
    </source>
</evidence>
<evidence type="ECO:0000256" key="1">
    <source>
        <dbReference type="ARBA" id="ARBA00001946"/>
    </source>
</evidence>
<evidence type="ECO:0000313" key="19">
    <source>
        <dbReference type="Proteomes" id="UP000694545"/>
    </source>
</evidence>
<dbReference type="EC" id="2.4.1.-" evidence="17"/>
<dbReference type="OMA" id="DICKYRH"/>
<keyword evidence="19" id="KW-1185">Reference proteome</keyword>
<keyword evidence="8" id="KW-0460">Magnesium</keyword>
<dbReference type="Proteomes" id="UP000694545">
    <property type="component" value="Unplaced"/>
</dbReference>
<comment type="catalytic activity">
    <reaction evidence="16">
        <text>a globoside Gb3Cer (d18:1(4E)) + UDP-N-acetyl-alpha-D-galactosamine = a globoside Gb4Cer (d18:1(4E)) + UDP + H(+)</text>
        <dbReference type="Rhea" id="RHEA:22252"/>
        <dbReference type="ChEBI" id="CHEBI:15378"/>
        <dbReference type="ChEBI" id="CHEBI:18259"/>
        <dbReference type="ChEBI" id="CHEBI:18313"/>
        <dbReference type="ChEBI" id="CHEBI:58223"/>
        <dbReference type="ChEBI" id="CHEBI:67138"/>
        <dbReference type="EC" id="2.4.1.79"/>
    </reaction>
    <physiologicalReaction direction="left-to-right" evidence="16">
        <dbReference type="Rhea" id="RHEA:22253"/>
    </physiologicalReaction>
</comment>
<evidence type="ECO:0000256" key="9">
    <source>
        <dbReference type="ARBA" id="ARBA00022968"/>
    </source>
</evidence>
<evidence type="ECO:0000256" key="17">
    <source>
        <dbReference type="RuleBase" id="RU363063"/>
    </source>
</evidence>
<keyword evidence="11 17" id="KW-0333">Golgi apparatus</keyword>
<keyword evidence="13" id="KW-0472">Membrane</keyword>
<evidence type="ECO:0000256" key="15">
    <source>
        <dbReference type="ARBA" id="ARBA00045577"/>
    </source>
</evidence>
<dbReference type="InterPro" id="IPR002659">
    <property type="entry name" value="Glyco_trans_31"/>
</dbReference>
<keyword evidence="7" id="KW-0812">Transmembrane</keyword>
<dbReference type="Gene3D" id="3.90.550.50">
    <property type="match status" value="1"/>
</dbReference>
<proteinExistence type="inferred from homology"/>
<evidence type="ECO:0000256" key="5">
    <source>
        <dbReference type="ARBA" id="ARBA00022676"/>
    </source>
</evidence>
<comment type="similarity">
    <text evidence="4 17">Belongs to the glycosyltransferase 31 family.</text>
</comment>
<evidence type="ECO:0000256" key="3">
    <source>
        <dbReference type="ARBA" id="ARBA00004922"/>
    </source>
</evidence>
<dbReference type="GO" id="GO:0008499">
    <property type="term" value="F:N-acetyl-beta-D-glucosaminide beta-(1,3)-galactosyltransferase activity"/>
    <property type="evidence" value="ECO:0007669"/>
    <property type="project" value="TreeGrafter"/>
</dbReference>
<accession>A0A8D2IPM5</accession>
<dbReference type="FunFam" id="3.90.550.50:FF:000001">
    <property type="entry name" value="Hexosyltransferase"/>
    <property type="match status" value="1"/>
</dbReference>
<dbReference type="Ensembl" id="ENSVKKT00000000690.1">
    <property type="protein sequence ID" value="ENSVKKP00000000664.1"/>
    <property type="gene ID" value="ENSVKKG00000000586.1"/>
</dbReference>
<comment type="cofactor">
    <cofactor evidence="1">
        <name>Mg(2+)</name>
        <dbReference type="ChEBI" id="CHEBI:18420"/>
    </cofactor>
</comment>
<organism evidence="18 19">
    <name type="scientific">Varanus komodoensis</name>
    <name type="common">Komodo dragon</name>
    <dbReference type="NCBI Taxonomy" id="61221"/>
    <lineage>
        <taxon>Eukaryota</taxon>
        <taxon>Metazoa</taxon>
        <taxon>Chordata</taxon>
        <taxon>Craniata</taxon>
        <taxon>Vertebrata</taxon>
        <taxon>Euteleostomi</taxon>
        <taxon>Lepidosauria</taxon>
        <taxon>Squamata</taxon>
        <taxon>Bifurcata</taxon>
        <taxon>Unidentata</taxon>
        <taxon>Episquamata</taxon>
        <taxon>Toxicofera</taxon>
        <taxon>Anguimorpha</taxon>
        <taxon>Paleoanguimorpha</taxon>
        <taxon>Varanoidea</taxon>
        <taxon>Varanidae</taxon>
        <taxon>Varanus</taxon>
    </lineage>
</organism>
<evidence type="ECO:0000256" key="14">
    <source>
        <dbReference type="ARBA" id="ARBA00023180"/>
    </source>
</evidence>
<dbReference type="PANTHER" id="PTHR11214:SF153">
    <property type="entry name" value="UDP-GALNAC:BETA-1,3-N-ACETYLGALACTOSAMINYLTRANSFERASE 1"/>
    <property type="match status" value="1"/>
</dbReference>
<dbReference type="GO" id="GO:0000139">
    <property type="term" value="C:Golgi membrane"/>
    <property type="evidence" value="ECO:0007669"/>
    <property type="project" value="UniProtKB-SubCell"/>
</dbReference>
<evidence type="ECO:0000256" key="16">
    <source>
        <dbReference type="ARBA" id="ARBA00049395"/>
    </source>
</evidence>